<reference evidence="4" key="1">
    <citation type="submission" date="2021-07" db="EMBL/GenBank/DDBJ databases">
        <title>Roseobacter insulae sp. nov., isolated from a tidal flat.</title>
        <authorList>
            <person name="Park S."/>
            <person name="Yoon J.-H."/>
        </authorList>
    </citation>
    <scope>NUCLEOTIDE SEQUENCE</scope>
    <source>
        <strain evidence="4">YSTF-M11</strain>
    </source>
</reference>
<dbReference type="PANTHER" id="PTHR30469:SF29">
    <property type="entry name" value="BLR2860 PROTEIN"/>
    <property type="match status" value="1"/>
</dbReference>
<evidence type="ECO:0000256" key="2">
    <source>
        <dbReference type="SAM" id="Coils"/>
    </source>
</evidence>
<evidence type="ECO:0000259" key="3">
    <source>
        <dbReference type="Pfam" id="PF25954"/>
    </source>
</evidence>
<feature type="coiled-coil region" evidence="2">
    <location>
        <begin position="124"/>
        <end position="158"/>
    </location>
</feature>
<dbReference type="RefSeq" id="WP_219500833.1">
    <property type="nucleotide sequence ID" value="NZ_JAHXDN010000002.1"/>
</dbReference>
<name>A0A9X1FU79_9RHOB</name>
<protein>
    <submittedName>
        <fullName evidence="4">Efflux RND transporter periplasmic adaptor subunit</fullName>
    </submittedName>
</protein>
<gene>
    <name evidence="4" type="ORF">KX928_08050</name>
</gene>
<dbReference type="GO" id="GO:0015562">
    <property type="term" value="F:efflux transmembrane transporter activity"/>
    <property type="evidence" value="ECO:0007669"/>
    <property type="project" value="TreeGrafter"/>
</dbReference>
<dbReference type="NCBIfam" id="TIGR01730">
    <property type="entry name" value="RND_mfp"/>
    <property type="match status" value="1"/>
</dbReference>
<dbReference type="Proteomes" id="UP001138661">
    <property type="component" value="Unassembled WGS sequence"/>
</dbReference>
<dbReference type="EMBL" id="JAHXDN010000002">
    <property type="protein sequence ID" value="MBW4707737.1"/>
    <property type="molecule type" value="Genomic_DNA"/>
</dbReference>
<dbReference type="AlphaFoldDB" id="A0A9X1FU79"/>
<dbReference type="PANTHER" id="PTHR30469">
    <property type="entry name" value="MULTIDRUG RESISTANCE PROTEIN MDTA"/>
    <property type="match status" value="1"/>
</dbReference>
<dbReference type="GO" id="GO:1990281">
    <property type="term" value="C:efflux pump complex"/>
    <property type="evidence" value="ECO:0007669"/>
    <property type="project" value="TreeGrafter"/>
</dbReference>
<accession>A0A9X1FU79</accession>
<dbReference type="Pfam" id="PF25954">
    <property type="entry name" value="Beta-barrel_RND_2"/>
    <property type="match status" value="1"/>
</dbReference>
<keyword evidence="5" id="KW-1185">Reference proteome</keyword>
<dbReference type="InterPro" id="IPR058792">
    <property type="entry name" value="Beta-barrel_RND_2"/>
</dbReference>
<comment type="similarity">
    <text evidence="1">Belongs to the membrane fusion protein (MFP) (TC 8.A.1) family.</text>
</comment>
<comment type="caution">
    <text evidence="4">The sequence shown here is derived from an EMBL/GenBank/DDBJ whole genome shotgun (WGS) entry which is preliminary data.</text>
</comment>
<sequence>MRFFSIIAAILVSAVLALFILDRPRLTALLGRDNPEAEDRSETTEISADTQGGAELVKVVVQKSVARQIDTAVILRGETKAAREVDVRAETSAVVVSEPLRKGARVETGQALCRLDEGTRGTALALAQAQLDEARARVPEAEARLDQALAQLDEALINQNASAKLSQGGFASTTRVANSEAAVATAQAGVESARAGLQASQSGIQSAQANVATARKEIERLTITAPFSGLLESDTAELGALLQPGDLCATIIQLDPIKLVAYVPETEVARVTEGATAVARLVSGIGAINTNAPANRGQDVRGQVTFLSRSADETTRTFRVEIEVPNSNNNIRDGQTAEIQISAEGATAHLLPQSALTLNDEGTLGVRTIDDNAIVEFHPVTLMRDTVEGIWITGLDQTANVIVLGQEYVVAGVQVAPTYKELSQ</sequence>
<evidence type="ECO:0000313" key="5">
    <source>
        <dbReference type="Proteomes" id="UP001138661"/>
    </source>
</evidence>
<proteinExistence type="inferred from homology"/>
<dbReference type="InterPro" id="IPR006143">
    <property type="entry name" value="RND_pump_MFP"/>
</dbReference>
<organism evidence="4 5">
    <name type="scientific">Roseobacter insulae</name>
    <dbReference type="NCBI Taxonomy" id="2859783"/>
    <lineage>
        <taxon>Bacteria</taxon>
        <taxon>Pseudomonadati</taxon>
        <taxon>Pseudomonadota</taxon>
        <taxon>Alphaproteobacteria</taxon>
        <taxon>Rhodobacterales</taxon>
        <taxon>Roseobacteraceae</taxon>
        <taxon>Roseobacter</taxon>
    </lineage>
</organism>
<keyword evidence="2" id="KW-0175">Coiled coil</keyword>
<feature type="domain" description="CusB-like beta-barrel" evidence="3">
    <location>
        <begin position="260"/>
        <end position="344"/>
    </location>
</feature>
<evidence type="ECO:0000313" key="4">
    <source>
        <dbReference type="EMBL" id="MBW4707737.1"/>
    </source>
</evidence>
<evidence type="ECO:0000256" key="1">
    <source>
        <dbReference type="ARBA" id="ARBA00009477"/>
    </source>
</evidence>